<organism evidence="2 3">
    <name type="scientific">Roseivivax halotolerans</name>
    <dbReference type="NCBI Taxonomy" id="93684"/>
    <lineage>
        <taxon>Bacteria</taxon>
        <taxon>Pseudomonadati</taxon>
        <taxon>Pseudomonadota</taxon>
        <taxon>Alphaproteobacteria</taxon>
        <taxon>Rhodobacterales</taxon>
        <taxon>Roseobacteraceae</taxon>
        <taxon>Roseivivax</taxon>
    </lineage>
</organism>
<evidence type="ECO:0000313" key="3">
    <source>
        <dbReference type="Proteomes" id="UP000243106"/>
    </source>
</evidence>
<dbReference type="InterPro" id="IPR001387">
    <property type="entry name" value="Cro/C1-type_HTH"/>
</dbReference>
<reference evidence="3" key="1">
    <citation type="submission" date="2016-10" db="EMBL/GenBank/DDBJ databases">
        <authorList>
            <person name="Varghese N."/>
            <person name="Submissions S."/>
        </authorList>
    </citation>
    <scope>NUCLEOTIDE SEQUENCE [LARGE SCALE GENOMIC DNA]</scope>
    <source>
        <strain evidence="3">JCM 10271</strain>
    </source>
</reference>
<proteinExistence type="predicted"/>
<dbReference type="SUPFAM" id="SSF47413">
    <property type="entry name" value="lambda repressor-like DNA-binding domains"/>
    <property type="match status" value="1"/>
</dbReference>
<evidence type="ECO:0000313" key="2">
    <source>
        <dbReference type="EMBL" id="SFQ27168.1"/>
    </source>
</evidence>
<keyword evidence="3" id="KW-1185">Reference proteome</keyword>
<dbReference type="STRING" id="93684.SAMN05421853_103150"/>
<sequence>MTDPSPSAGKNRSKTKPSELRLQFGQNLRKLSAKAESISGLCRELGINRTQYNRYLNGESFPRPDVLHRICSYFDLDARIVLEPLEEVEDARKRRVAGAELSQFIGGIAAISPSETEFPNGFFRYSRRSFVSDTRFVTGLVMVYREYGQAFIRGYEDRRMMKSQGLSLSRFTREFRGTIFPQANGIVALVSRRNAQNLSFNFLTRVPSFANNYWVGFSNRSVSEAEAGRIMERVVFEHLGTRISDALRVARKTGLHDAEGLPEYHRELLRIGAPMG</sequence>
<dbReference type="RefSeq" id="WP_093009868.1">
    <property type="nucleotide sequence ID" value="NZ_FOXV01000003.1"/>
</dbReference>
<feature type="domain" description="HTH cro/C1-type" evidence="1">
    <location>
        <begin position="41"/>
        <end position="81"/>
    </location>
</feature>
<dbReference type="InterPro" id="IPR010982">
    <property type="entry name" value="Lambda_DNA-bd_dom_sf"/>
</dbReference>
<dbReference type="Gene3D" id="1.10.260.40">
    <property type="entry name" value="lambda repressor-like DNA-binding domains"/>
    <property type="match status" value="1"/>
</dbReference>
<gene>
    <name evidence="2" type="ORF">SAMN05421853_103150</name>
</gene>
<dbReference type="Pfam" id="PF13443">
    <property type="entry name" value="HTH_26"/>
    <property type="match status" value="1"/>
</dbReference>
<dbReference type="EMBL" id="FOXV01000003">
    <property type="protein sequence ID" value="SFQ27168.1"/>
    <property type="molecule type" value="Genomic_DNA"/>
</dbReference>
<evidence type="ECO:0000259" key="1">
    <source>
        <dbReference type="PROSITE" id="PS50943"/>
    </source>
</evidence>
<dbReference type="Proteomes" id="UP000243106">
    <property type="component" value="Unassembled WGS sequence"/>
</dbReference>
<name>A0A1I5X5G1_9RHOB</name>
<dbReference type="CDD" id="cd00093">
    <property type="entry name" value="HTH_XRE"/>
    <property type="match status" value="1"/>
</dbReference>
<dbReference type="PROSITE" id="PS50943">
    <property type="entry name" value="HTH_CROC1"/>
    <property type="match status" value="1"/>
</dbReference>
<dbReference type="AlphaFoldDB" id="A0A1I5X5G1"/>
<dbReference type="GO" id="GO:0003677">
    <property type="term" value="F:DNA binding"/>
    <property type="evidence" value="ECO:0007669"/>
    <property type="project" value="InterPro"/>
</dbReference>
<accession>A0A1I5X5G1</accession>
<protein>
    <submittedName>
        <fullName evidence="2">Helix-turn-helix</fullName>
    </submittedName>
</protein>